<accession>A0A081D9T1</accession>
<name>A0A081D9T1_NONUL</name>
<dbReference type="EMBL" id="BBLG01000002">
    <property type="protein sequence ID" value="GAK75677.1"/>
    <property type="molecule type" value="Genomic_DNA"/>
</dbReference>
<organism evidence="1 2">
    <name type="scientific">Nonlabens ulvanivorans</name>
    <name type="common">Persicivirga ulvanivorans</name>
    <dbReference type="NCBI Taxonomy" id="906888"/>
    <lineage>
        <taxon>Bacteria</taxon>
        <taxon>Pseudomonadati</taxon>
        <taxon>Bacteroidota</taxon>
        <taxon>Flavobacteriia</taxon>
        <taxon>Flavobacteriales</taxon>
        <taxon>Flavobacteriaceae</taxon>
        <taxon>Nonlabens</taxon>
    </lineage>
</organism>
<proteinExistence type="predicted"/>
<protein>
    <submittedName>
        <fullName evidence="1">Uncharacterized protein</fullName>
    </submittedName>
</protein>
<dbReference type="Proteomes" id="UP000028980">
    <property type="component" value="Unassembled WGS sequence"/>
</dbReference>
<gene>
    <name evidence="1" type="ORF">JCM19296_1269</name>
</gene>
<sequence>MYLTEDIKKVVLRMEKLYDSPVNVIKSKTQLSRPTITKFFRLQSIRPSSVEIIYELCLDLIEEKEEKRSSIKKRTEILFNEA</sequence>
<dbReference type="AlphaFoldDB" id="A0A081D9T1"/>
<reference evidence="1 2" key="1">
    <citation type="journal article" date="2014" name="Genome Announc.">
        <title>Draft Genome Sequences of Marine Flavobacterium Nonlabens Strains NR17, NR24, NR27, NR32, NR33, and Ara13.</title>
        <authorList>
            <person name="Nakanishi M."/>
            <person name="Meirelles P."/>
            <person name="Suzuki R."/>
            <person name="Takatani N."/>
            <person name="Mino S."/>
            <person name="Suda W."/>
            <person name="Oshima K."/>
            <person name="Hattori M."/>
            <person name="Ohkuma M."/>
            <person name="Hosokawa M."/>
            <person name="Miyashita K."/>
            <person name="Thompson F.L."/>
            <person name="Niwa A."/>
            <person name="Sawabe T."/>
            <person name="Sawabe T."/>
        </authorList>
    </citation>
    <scope>NUCLEOTIDE SEQUENCE [LARGE SCALE GENOMIC DNA]</scope>
    <source>
        <strain evidence="2">JCM19296</strain>
    </source>
</reference>
<comment type="caution">
    <text evidence="1">The sequence shown here is derived from an EMBL/GenBank/DDBJ whole genome shotgun (WGS) entry which is preliminary data.</text>
</comment>
<evidence type="ECO:0000313" key="2">
    <source>
        <dbReference type="Proteomes" id="UP000028980"/>
    </source>
</evidence>
<evidence type="ECO:0000313" key="1">
    <source>
        <dbReference type="EMBL" id="GAK75677.1"/>
    </source>
</evidence>